<evidence type="ECO:0000256" key="4">
    <source>
        <dbReference type="ARBA" id="ARBA00022833"/>
    </source>
</evidence>
<dbReference type="PANTHER" id="PTHR10044:SF174">
    <property type="entry name" value="DEATH-ASSOCIATED INHIBITOR OF APOPTOSIS 1"/>
    <property type="match status" value="1"/>
</dbReference>
<evidence type="ECO:0000256" key="6">
    <source>
        <dbReference type="SAM" id="MobiDB-lite"/>
    </source>
</evidence>
<dbReference type="FunFam" id="1.10.1170.10:FF:000002">
    <property type="entry name" value="Baculoviral IAP repeat containing 7"/>
    <property type="match status" value="1"/>
</dbReference>
<dbReference type="Gene3D" id="3.30.40.10">
    <property type="entry name" value="Zinc/RING finger domain, C3HC4 (zinc finger)"/>
    <property type="match status" value="1"/>
</dbReference>
<dbReference type="Pfam" id="PF00653">
    <property type="entry name" value="BIR"/>
    <property type="match status" value="2"/>
</dbReference>
<dbReference type="Gene3D" id="1.10.1170.10">
    <property type="entry name" value="Inhibitor Of Apoptosis Protein (2mihbC-IAP-1), Chain A"/>
    <property type="match status" value="2"/>
</dbReference>
<evidence type="ECO:0000313" key="9">
    <source>
        <dbReference type="Proteomes" id="UP000005408"/>
    </source>
</evidence>
<reference evidence="8" key="1">
    <citation type="submission" date="2022-08" db="UniProtKB">
        <authorList>
            <consortium name="EnsemblMetazoa"/>
        </authorList>
    </citation>
    <scope>IDENTIFICATION</scope>
    <source>
        <strain evidence="8">05x7-T-G4-1.051#20</strain>
    </source>
</reference>
<dbReference type="SMART" id="SM00184">
    <property type="entry name" value="RING"/>
    <property type="match status" value="1"/>
</dbReference>
<dbReference type="GO" id="GO:0008270">
    <property type="term" value="F:zinc ion binding"/>
    <property type="evidence" value="ECO:0007669"/>
    <property type="project" value="UniProtKB-KW"/>
</dbReference>
<keyword evidence="4" id="KW-0862">Zinc</keyword>
<dbReference type="InterPro" id="IPR001370">
    <property type="entry name" value="BIR_rpt"/>
</dbReference>
<dbReference type="Proteomes" id="UP000005408">
    <property type="component" value="Unassembled WGS sequence"/>
</dbReference>
<feature type="compositionally biased region" description="Polar residues" evidence="6">
    <location>
        <begin position="795"/>
        <end position="823"/>
    </location>
</feature>
<dbReference type="GO" id="GO:0031398">
    <property type="term" value="P:positive regulation of protein ubiquitination"/>
    <property type="evidence" value="ECO:0007669"/>
    <property type="project" value="TreeGrafter"/>
</dbReference>
<dbReference type="GO" id="GO:0043027">
    <property type="term" value="F:cysteine-type endopeptidase inhibitor activity involved in apoptotic process"/>
    <property type="evidence" value="ECO:0007669"/>
    <property type="project" value="TreeGrafter"/>
</dbReference>
<feature type="domain" description="RING-type" evidence="7">
    <location>
        <begin position="941"/>
        <end position="976"/>
    </location>
</feature>
<accession>A0A8W8J0Y2</accession>
<evidence type="ECO:0000256" key="2">
    <source>
        <dbReference type="ARBA" id="ARBA00022723"/>
    </source>
</evidence>
<dbReference type="EnsemblMetazoa" id="G16780.8">
    <property type="protein sequence ID" value="G16780.8:cds"/>
    <property type="gene ID" value="G16780"/>
</dbReference>
<dbReference type="InterPro" id="IPR050784">
    <property type="entry name" value="IAP"/>
</dbReference>
<dbReference type="PROSITE" id="PS01282">
    <property type="entry name" value="BIR_REPEAT_1"/>
    <property type="match status" value="1"/>
</dbReference>
<dbReference type="SUPFAM" id="SSF57924">
    <property type="entry name" value="Inhibitor of apoptosis (IAP) repeat"/>
    <property type="match status" value="2"/>
</dbReference>
<comment type="similarity">
    <text evidence="1">Belongs to the IAP family.</text>
</comment>
<feature type="region of interest" description="Disordered" evidence="6">
    <location>
        <begin position="781"/>
        <end position="823"/>
    </location>
</feature>
<proteinExistence type="inferred from homology"/>
<dbReference type="InterPro" id="IPR013083">
    <property type="entry name" value="Znf_RING/FYVE/PHD"/>
</dbReference>
<organism evidence="8 9">
    <name type="scientific">Magallana gigas</name>
    <name type="common">Pacific oyster</name>
    <name type="synonym">Crassostrea gigas</name>
    <dbReference type="NCBI Taxonomy" id="29159"/>
    <lineage>
        <taxon>Eukaryota</taxon>
        <taxon>Metazoa</taxon>
        <taxon>Spiralia</taxon>
        <taxon>Lophotrochozoa</taxon>
        <taxon>Mollusca</taxon>
        <taxon>Bivalvia</taxon>
        <taxon>Autobranchia</taxon>
        <taxon>Pteriomorphia</taxon>
        <taxon>Ostreida</taxon>
        <taxon>Ostreoidea</taxon>
        <taxon>Ostreidae</taxon>
        <taxon>Magallana</taxon>
    </lineage>
</organism>
<dbReference type="PROSITE" id="PS50143">
    <property type="entry name" value="BIR_REPEAT_2"/>
    <property type="match status" value="2"/>
</dbReference>
<evidence type="ECO:0000259" key="7">
    <source>
        <dbReference type="PROSITE" id="PS50089"/>
    </source>
</evidence>
<dbReference type="Pfam" id="PF13920">
    <property type="entry name" value="zf-C3HC4_3"/>
    <property type="match status" value="1"/>
</dbReference>
<evidence type="ECO:0000256" key="3">
    <source>
        <dbReference type="ARBA" id="ARBA00022771"/>
    </source>
</evidence>
<evidence type="ECO:0000256" key="1">
    <source>
        <dbReference type="ARBA" id="ARBA00006672"/>
    </source>
</evidence>
<evidence type="ECO:0000256" key="5">
    <source>
        <dbReference type="PROSITE-ProRule" id="PRU00175"/>
    </source>
</evidence>
<dbReference type="GO" id="GO:0043066">
    <property type="term" value="P:negative regulation of apoptotic process"/>
    <property type="evidence" value="ECO:0007669"/>
    <property type="project" value="TreeGrafter"/>
</dbReference>
<keyword evidence="3 5" id="KW-0863">Zinc-finger</keyword>
<sequence length="1010" mass="113399">MEYYSGKINLNRVLVLNLYISISRHMYIPKDKYWVSLKMFELEEQLGQGEWWTSNFNVFESTELPSNLLDSKMNKYGYDDHAVSVQTRSNQILVGIRVNTGVNFKDLRPSSFVLQSFAISHKVFRCKSLETLLSKATLSSVSRAVMKWVMLKDLMKAFENQDFLLCLDSVKKYKKMHKTCIQELTILFKKVKSLSIIKTCNHIDQDSINCLQEGMQLLLNDLRSEKMSPTYVMLHRRDCLHRELLIVLCRLSSFCLSLTNTHFEDRSPFSSDSPVTRNSIMNLFEENLFLRACELPSSNFKEQKTVLTSILKTCDLPSSDFNEQKDVILKADKKPGQLGSSIHHSSFMEITKDVVRFLSNDLAMILFYRTLSILSHCVLRKRNDVVNVSIIGTLNNDRPLLCLNAPNGAKKCSARGSTALNNNNRRVREQQIQDQVKIFFMNNTGIMNLEKEDVNGENKTEEKKQMDVENVKSIKDGTHDEINDKDGKDQSENQGLIKVIPEIFRFVEVRTGTDIVVCPATQQQVLEPFLNRFSAPDNKPSKHDTMAMEFLRLCSMHDYPSKQGPSLLRLAEAGFYYEGNGDELICFSCGVRNRNWSYGDSPREIHQRLSPGCKFLTEGGDGNVQVPRDQPTEELASHQTTRILETDGLNVSDGASVREPANNTAHLSSAGYSQLRSESPQPVMAIKHPEYTARSARLGSYQTFPRHMKQHPADMTDAGFYYAGFGDCCRCFHCGIGLRNWDPEDNPWIEHARWSAECPYILKMKGQAFIDLVQEAARAAEMADNDGDNEADNESASTQSKSAANEKSGANNSEPNSTAGNSSYEIENNVAKASEAEISKGTPEDGGSSAGNTIEAKPIKAPLRTAAAQSLIHDEHIIPKFVTAAIDELVKTEGWGAFSLENIRKYLKSQEASRKSATSASNADPSMLKQENKELKDLTICKICLDEKVSIVFLPCGHLVSCPQCAPALTKCPICRKGIKGTVRTNLVEKNTLKSNTLDKNNPKTNTKKT</sequence>
<feature type="compositionally biased region" description="Acidic residues" evidence="6">
    <location>
        <begin position="783"/>
        <end position="793"/>
    </location>
</feature>
<dbReference type="CDD" id="cd00022">
    <property type="entry name" value="BIR"/>
    <property type="match status" value="2"/>
</dbReference>
<dbReference type="GO" id="GO:0005737">
    <property type="term" value="C:cytoplasm"/>
    <property type="evidence" value="ECO:0007669"/>
    <property type="project" value="TreeGrafter"/>
</dbReference>
<dbReference type="GO" id="GO:0005634">
    <property type="term" value="C:nucleus"/>
    <property type="evidence" value="ECO:0007669"/>
    <property type="project" value="TreeGrafter"/>
</dbReference>
<dbReference type="AlphaFoldDB" id="A0A8W8J0Y2"/>
<dbReference type="PROSITE" id="PS50089">
    <property type="entry name" value="ZF_RING_2"/>
    <property type="match status" value="1"/>
</dbReference>
<dbReference type="PANTHER" id="PTHR10044">
    <property type="entry name" value="INHIBITOR OF APOPTOSIS"/>
    <property type="match status" value="1"/>
</dbReference>
<dbReference type="CDD" id="cd16713">
    <property type="entry name" value="RING-HC_BIRC2_3_7"/>
    <property type="match status" value="1"/>
</dbReference>
<dbReference type="InterPro" id="IPR001841">
    <property type="entry name" value="Znf_RING"/>
</dbReference>
<dbReference type="GO" id="GO:0051726">
    <property type="term" value="P:regulation of cell cycle"/>
    <property type="evidence" value="ECO:0007669"/>
    <property type="project" value="TreeGrafter"/>
</dbReference>
<protein>
    <recommendedName>
        <fullName evidence="7">RING-type domain-containing protein</fullName>
    </recommendedName>
</protein>
<name>A0A8W8J0Y2_MAGGI</name>
<keyword evidence="2" id="KW-0479">Metal-binding</keyword>
<evidence type="ECO:0000313" key="8">
    <source>
        <dbReference type="EnsemblMetazoa" id="G16780.8:cds"/>
    </source>
</evidence>
<keyword evidence="9" id="KW-1185">Reference proteome</keyword>
<dbReference type="GO" id="GO:0061630">
    <property type="term" value="F:ubiquitin protein ligase activity"/>
    <property type="evidence" value="ECO:0007669"/>
    <property type="project" value="TreeGrafter"/>
</dbReference>
<dbReference type="SMART" id="SM00238">
    <property type="entry name" value="BIR"/>
    <property type="match status" value="2"/>
</dbReference>